<protein>
    <recommendedName>
        <fullName evidence="2">2'-5' RNA ligase family protein</fullName>
    </recommendedName>
</protein>
<dbReference type="PANTHER" id="PTHR36039">
    <property type="match status" value="1"/>
</dbReference>
<dbReference type="EMBL" id="GCKF01026649">
    <property type="protein sequence ID" value="JAG98302.1"/>
    <property type="molecule type" value="Transcribed_RNA"/>
</dbReference>
<dbReference type="PANTHER" id="PTHR36039:SF2">
    <property type="entry name" value="RNA LIGASE_CYCLIC NUCLEOTIDE PHOSPHODIESTERASE FAMILY PROTEIN"/>
    <property type="match status" value="1"/>
</dbReference>
<dbReference type="Pfam" id="PF13563">
    <property type="entry name" value="2_5_RNA_ligase2"/>
    <property type="match status" value="1"/>
</dbReference>
<reference evidence="1" key="1">
    <citation type="submission" date="2015-03" db="EMBL/GenBank/DDBJ databases">
        <title>A transcriptome of Araucaria cunninghamii, an australian fine timber species.</title>
        <authorList>
            <person name="Jing Yi C.J.Y."/>
            <person name="Yin San L.Y.S."/>
            <person name="Abdul Karim S.S."/>
            <person name="Wan Azmi N.N."/>
            <person name="Hercus R.R."/>
            <person name="Croft L.L."/>
        </authorList>
    </citation>
    <scope>NUCLEOTIDE SEQUENCE</scope>
    <source>
        <strain evidence="1">MI0301</strain>
        <tissue evidence="1">Leaf</tissue>
    </source>
</reference>
<dbReference type="InterPro" id="IPR009097">
    <property type="entry name" value="Cyclic_Pdiesterase"/>
</dbReference>
<proteinExistence type="predicted"/>
<name>A0A0D6R392_ARACU</name>
<dbReference type="SUPFAM" id="SSF55144">
    <property type="entry name" value="LigT-like"/>
    <property type="match status" value="1"/>
</dbReference>
<evidence type="ECO:0000313" key="1">
    <source>
        <dbReference type="EMBL" id="JAG98302.1"/>
    </source>
</evidence>
<accession>A0A0D6R392</accession>
<dbReference type="Gene3D" id="3.90.1140.10">
    <property type="entry name" value="Cyclic phosphodiesterase"/>
    <property type="match status" value="1"/>
</dbReference>
<evidence type="ECO:0008006" key="2">
    <source>
        <dbReference type="Google" id="ProtNLM"/>
    </source>
</evidence>
<sequence length="183" mass="20398">MSQGFAIELYFDPALENQVLKAWNILARRQISTQLIEIEARPHITLLSSPTVDPSKLQSIIKNFAAKQEPLALTLSAVGSFSTEENVLFLAPTPSLSILTFHSQLCELLKREGIEAGDNYQPDNWVPHCTVAQDVPRNRMAEAFCILRDLKLPISGHILDIGLVEFSPVRELFSFPLGNNLES</sequence>
<dbReference type="AlphaFoldDB" id="A0A0D6R392"/>
<organism evidence="1">
    <name type="scientific">Araucaria cunninghamii</name>
    <name type="common">Hoop pine</name>
    <name type="synonym">Moreton Bay pine</name>
    <dbReference type="NCBI Taxonomy" id="56994"/>
    <lineage>
        <taxon>Eukaryota</taxon>
        <taxon>Viridiplantae</taxon>
        <taxon>Streptophyta</taxon>
        <taxon>Embryophyta</taxon>
        <taxon>Tracheophyta</taxon>
        <taxon>Spermatophyta</taxon>
        <taxon>Pinopsida</taxon>
        <taxon>Pinidae</taxon>
        <taxon>Conifers II</taxon>
        <taxon>Araucariales</taxon>
        <taxon>Araucariaceae</taxon>
        <taxon>Araucaria</taxon>
    </lineage>
</organism>